<feature type="compositionally biased region" description="Polar residues" evidence="1">
    <location>
        <begin position="1"/>
        <end position="17"/>
    </location>
</feature>
<feature type="compositionally biased region" description="Basic and acidic residues" evidence="1">
    <location>
        <begin position="418"/>
        <end position="429"/>
    </location>
</feature>
<dbReference type="GeneID" id="66071472"/>
<dbReference type="Pfam" id="PF03370">
    <property type="entry name" value="CBM_21"/>
    <property type="match status" value="1"/>
</dbReference>
<keyword evidence="4" id="KW-1185">Reference proteome</keyword>
<feature type="compositionally biased region" description="Basic and acidic residues" evidence="1">
    <location>
        <begin position="438"/>
        <end position="449"/>
    </location>
</feature>
<dbReference type="RefSeq" id="XP_043002913.1">
    <property type="nucleotide sequence ID" value="XM_043159313.1"/>
</dbReference>
<evidence type="ECO:0000259" key="2">
    <source>
        <dbReference type="PROSITE" id="PS51159"/>
    </source>
</evidence>
<reference evidence="3" key="1">
    <citation type="journal article" date="2021" name="Genome Biol. Evol.">
        <title>The assembled and annotated genome of the fairy-ring fungus Marasmius oreades.</title>
        <authorList>
            <person name="Hiltunen M."/>
            <person name="Ament-Velasquez S.L."/>
            <person name="Johannesson H."/>
        </authorList>
    </citation>
    <scope>NUCLEOTIDE SEQUENCE</scope>
    <source>
        <strain evidence="3">03SP1</strain>
    </source>
</reference>
<evidence type="ECO:0000313" key="3">
    <source>
        <dbReference type="EMBL" id="KAG7086442.1"/>
    </source>
</evidence>
<name>A0A9P7RMZ1_9AGAR</name>
<dbReference type="GO" id="GO:0008157">
    <property type="term" value="F:protein phosphatase 1 binding"/>
    <property type="evidence" value="ECO:0007669"/>
    <property type="project" value="TreeGrafter"/>
</dbReference>
<feature type="region of interest" description="Disordered" evidence="1">
    <location>
        <begin position="750"/>
        <end position="776"/>
    </location>
</feature>
<sequence>MSTISTPVMSRHSNSTGAPLPIIPRRGSSSSRINTAAAQFVSPPKATASPVQITVQHATPPEDEKSGPISLRRRVRPNTSSDPALLSPQSKSRPLLRVTTPSQATLTPSRPPRSKKEITRAHLSVVDSSSSEEEFKQELAKDATPKPSTSTVTPTPTVVDKTPIHRTLSESHVYRPGILSLPKSTLPTSPETPVPSVIRNKSGQPVKSSLKRSSLSGSLKLGLSGISSKSEPSTPTIPKAVKFDTCLERVKLFLAEQKPLAVSRDGSPTDETDSDFPAFIFGRDDKKNLTMKVVNMPSMINSAANVALEQMKLLPELSSVVGRVRVKNLAYQKWVAARFTFDDWQTTSEVTAKYVESVSGNVDVFTFVIKLNDMLARLEEKTMMVAIRYTVGGREFWDNNGGKDYMISFFRQSQPPAESRRTSIEDSRSSGDISALRNRLEEVAQKQDSELNASSMMGARRVTHQRKPLPDFKASKSLADRYDFGSSFSETWVPPSPTATFSRSRHARMNSHPTTSPKNNLKHVSRKPIPGSPRECDDDTFQPSPFVSSDLEDVPSPLQKERLTRNHHRGYDLDVLENTPRLKRTPAGVMDFESSSSDEGGITTSFCVSSAEYFTLSPLDVTPRSMSDLALETQSAFLMPPIASPLSEATPALSSPSSNSSTSSSPCTDDFISTLTAALARDIESESTNYHQFLSRFCFYTGTELNGCSSSETNSPTEDLSRSSSSDSVEFLLSSSPRLQGYANCPHLTAPVVRSGSVTPTSVISGTSEERSPTPV</sequence>
<proteinExistence type="predicted"/>
<dbReference type="GO" id="GO:0000164">
    <property type="term" value="C:protein phosphatase type 1 complex"/>
    <property type="evidence" value="ECO:0007669"/>
    <property type="project" value="TreeGrafter"/>
</dbReference>
<comment type="caution">
    <text evidence="3">The sequence shown here is derived from an EMBL/GenBank/DDBJ whole genome shotgun (WGS) entry which is preliminary data.</text>
</comment>
<dbReference type="Proteomes" id="UP001049176">
    <property type="component" value="Chromosome 10"/>
</dbReference>
<dbReference type="GO" id="GO:0005979">
    <property type="term" value="P:regulation of glycogen biosynthetic process"/>
    <property type="evidence" value="ECO:0007669"/>
    <property type="project" value="TreeGrafter"/>
</dbReference>
<feature type="compositionally biased region" description="Polar residues" evidence="1">
    <location>
        <begin position="182"/>
        <end position="191"/>
    </location>
</feature>
<feature type="compositionally biased region" description="Polar residues" evidence="1">
    <location>
        <begin position="756"/>
        <end position="767"/>
    </location>
</feature>
<dbReference type="AlphaFoldDB" id="A0A9P7RMZ1"/>
<feature type="compositionally biased region" description="Polar residues" evidence="1">
    <location>
        <begin position="77"/>
        <end position="92"/>
    </location>
</feature>
<dbReference type="PANTHER" id="PTHR12307:SF36">
    <property type="entry name" value="GLYCOGEN-BINDING SUBUNIT 76A"/>
    <property type="match status" value="1"/>
</dbReference>
<organism evidence="3 4">
    <name type="scientific">Marasmius oreades</name>
    <name type="common">fairy-ring Marasmius</name>
    <dbReference type="NCBI Taxonomy" id="181124"/>
    <lineage>
        <taxon>Eukaryota</taxon>
        <taxon>Fungi</taxon>
        <taxon>Dikarya</taxon>
        <taxon>Basidiomycota</taxon>
        <taxon>Agaricomycotina</taxon>
        <taxon>Agaricomycetes</taxon>
        <taxon>Agaricomycetidae</taxon>
        <taxon>Agaricales</taxon>
        <taxon>Marasmiineae</taxon>
        <taxon>Marasmiaceae</taxon>
        <taxon>Marasmius</taxon>
    </lineage>
</organism>
<feature type="region of interest" description="Disordered" evidence="1">
    <location>
        <begin position="414"/>
        <end position="470"/>
    </location>
</feature>
<feature type="region of interest" description="Disordered" evidence="1">
    <location>
        <begin position="493"/>
        <end position="556"/>
    </location>
</feature>
<dbReference type="Gene3D" id="2.60.40.2440">
    <property type="entry name" value="Carbohydrate binding type-21 domain"/>
    <property type="match status" value="1"/>
</dbReference>
<dbReference type="EMBL" id="CM032190">
    <property type="protein sequence ID" value="KAG7086442.1"/>
    <property type="molecule type" value="Genomic_DNA"/>
</dbReference>
<dbReference type="KEGG" id="more:E1B28_002396"/>
<feature type="domain" description="CBM21" evidence="2">
    <location>
        <begin position="298"/>
        <end position="408"/>
    </location>
</feature>
<evidence type="ECO:0000256" key="1">
    <source>
        <dbReference type="SAM" id="MobiDB-lite"/>
    </source>
</evidence>
<feature type="compositionally biased region" description="Low complexity" evidence="1">
    <location>
        <begin position="654"/>
        <end position="666"/>
    </location>
</feature>
<dbReference type="PANTHER" id="PTHR12307">
    <property type="entry name" value="PROTEIN PHOSPHATASE 1 REGULATORY SUBUNIT"/>
    <property type="match status" value="1"/>
</dbReference>
<feature type="region of interest" description="Disordered" evidence="1">
    <location>
        <begin position="648"/>
        <end position="667"/>
    </location>
</feature>
<dbReference type="GO" id="GO:2001069">
    <property type="term" value="F:glycogen binding"/>
    <property type="evidence" value="ECO:0007669"/>
    <property type="project" value="TreeGrafter"/>
</dbReference>
<feature type="region of interest" description="Disordered" evidence="1">
    <location>
        <begin position="181"/>
        <end position="213"/>
    </location>
</feature>
<dbReference type="InterPro" id="IPR005036">
    <property type="entry name" value="CBM21_dom"/>
</dbReference>
<dbReference type="InterPro" id="IPR050782">
    <property type="entry name" value="PP1_regulatory_subunit_3"/>
</dbReference>
<dbReference type="InterPro" id="IPR038175">
    <property type="entry name" value="CBM21_dom_sf"/>
</dbReference>
<dbReference type="OrthoDB" id="1881at2759"/>
<feature type="region of interest" description="Disordered" evidence="1">
    <location>
        <begin position="1"/>
        <end position="159"/>
    </location>
</feature>
<feature type="compositionally biased region" description="Polar residues" evidence="1">
    <location>
        <begin position="99"/>
        <end position="108"/>
    </location>
</feature>
<feature type="compositionally biased region" description="Low complexity" evidence="1">
    <location>
        <begin position="19"/>
        <end position="33"/>
    </location>
</feature>
<feature type="compositionally biased region" description="Low complexity" evidence="1">
    <location>
        <begin position="145"/>
        <end position="159"/>
    </location>
</feature>
<gene>
    <name evidence="3" type="ORF">E1B28_002396</name>
</gene>
<evidence type="ECO:0000313" key="4">
    <source>
        <dbReference type="Proteomes" id="UP001049176"/>
    </source>
</evidence>
<accession>A0A9P7RMZ1</accession>
<dbReference type="PROSITE" id="PS51159">
    <property type="entry name" value="CBM21"/>
    <property type="match status" value="1"/>
</dbReference>
<feature type="compositionally biased region" description="Basic and acidic residues" evidence="1">
    <location>
        <begin position="133"/>
        <end position="144"/>
    </location>
</feature>
<protein>
    <recommendedName>
        <fullName evidence="2">CBM21 domain-containing protein</fullName>
    </recommendedName>
</protein>